<dbReference type="GO" id="GO:0045296">
    <property type="term" value="F:cadherin binding"/>
    <property type="evidence" value="ECO:0007669"/>
    <property type="project" value="TreeGrafter"/>
</dbReference>
<evidence type="ECO:0000256" key="2">
    <source>
        <dbReference type="ARBA" id="ARBA00004568"/>
    </source>
</evidence>
<feature type="chain" id="PRO_5019725280" description="Cadherin domain-containing protein" evidence="18">
    <location>
        <begin position="29"/>
        <end position="902"/>
    </location>
</feature>
<keyword evidence="10" id="KW-0965">Cell junction</keyword>
<dbReference type="InterPro" id="IPR039808">
    <property type="entry name" value="Cadherin"/>
</dbReference>
<feature type="domain" description="Cadherin" evidence="19">
    <location>
        <begin position="240"/>
        <end position="347"/>
    </location>
</feature>
<dbReference type="SUPFAM" id="SSF49313">
    <property type="entry name" value="Cadherin-like"/>
    <property type="match status" value="6"/>
</dbReference>
<evidence type="ECO:0000256" key="15">
    <source>
        <dbReference type="RuleBase" id="RU003318"/>
    </source>
</evidence>
<dbReference type="FunFam" id="2.60.40.60:FF:000031">
    <property type="entry name" value="Cadherin 3"/>
    <property type="match status" value="1"/>
</dbReference>
<dbReference type="EMBL" id="SCKG01000012">
    <property type="protein sequence ID" value="TDH05765.1"/>
    <property type="molecule type" value="Genomic_DNA"/>
</dbReference>
<evidence type="ECO:0000313" key="20">
    <source>
        <dbReference type="EMBL" id="TDH05765.1"/>
    </source>
</evidence>
<dbReference type="SMART" id="SM00112">
    <property type="entry name" value="CA"/>
    <property type="match status" value="4"/>
</dbReference>
<evidence type="ECO:0000256" key="3">
    <source>
        <dbReference type="ARBA" id="ARBA00022475"/>
    </source>
</evidence>
<feature type="signal peptide" evidence="18">
    <location>
        <begin position="1"/>
        <end position="28"/>
    </location>
</feature>
<dbReference type="GO" id="GO:0030057">
    <property type="term" value="C:desmosome"/>
    <property type="evidence" value="ECO:0007669"/>
    <property type="project" value="UniProtKB-SubCell"/>
</dbReference>
<dbReference type="GO" id="GO:0008013">
    <property type="term" value="F:beta-catenin binding"/>
    <property type="evidence" value="ECO:0007669"/>
    <property type="project" value="TreeGrafter"/>
</dbReference>
<evidence type="ECO:0000256" key="8">
    <source>
        <dbReference type="ARBA" id="ARBA00022837"/>
    </source>
</evidence>
<proteinExistence type="predicted"/>
<evidence type="ECO:0000256" key="6">
    <source>
        <dbReference type="ARBA" id="ARBA00022729"/>
    </source>
</evidence>
<dbReference type="GO" id="GO:0016342">
    <property type="term" value="C:catenin complex"/>
    <property type="evidence" value="ECO:0007669"/>
    <property type="project" value="TreeGrafter"/>
</dbReference>
<evidence type="ECO:0000256" key="13">
    <source>
        <dbReference type="ARBA" id="ARBA00023180"/>
    </source>
</evidence>
<evidence type="ECO:0000256" key="12">
    <source>
        <dbReference type="ARBA" id="ARBA00023136"/>
    </source>
</evidence>
<evidence type="ECO:0000256" key="11">
    <source>
        <dbReference type="ARBA" id="ARBA00022989"/>
    </source>
</evidence>
<dbReference type="SMART" id="SM01055">
    <property type="entry name" value="Cadherin_pro"/>
    <property type="match status" value="1"/>
</dbReference>
<feature type="domain" description="Cadherin" evidence="19">
    <location>
        <begin position="158"/>
        <end position="240"/>
    </location>
</feature>
<dbReference type="InterPro" id="IPR014868">
    <property type="entry name" value="Cadherin_pro_dom"/>
</dbReference>
<evidence type="ECO:0000256" key="9">
    <source>
        <dbReference type="ARBA" id="ARBA00022889"/>
    </source>
</evidence>
<dbReference type="InterPro" id="IPR020894">
    <property type="entry name" value="Cadherin_CS"/>
</dbReference>
<dbReference type="FunFam" id="2.60.40.60:FF:000019">
    <property type="entry name" value="Cadherin 2"/>
    <property type="match status" value="1"/>
</dbReference>
<protein>
    <recommendedName>
        <fullName evidence="19">Cadherin domain-containing protein</fullName>
    </recommendedName>
</protein>
<keyword evidence="7" id="KW-0677">Repeat</keyword>
<feature type="domain" description="Cadherin" evidence="19">
    <location>
        <begin position="461"/>
        <end position="566"/>
    </location>
</feature>
<organism evidence="20 21">
    <name type="scientific">Perca flavescens</name>
    <name type="common">American yellow perch</name>
    <name type="synonym">Morone flavescens</name>
    <dbReference type="NCBI Taxonomy" id="8167"/>
    <lineage>
        <taxon>Eukaryota</taxon>
        <taxon>Metazoa</taxon>
        <taxon>Chordata</taxon>
        <taxon>Craniata</taxon>
        <taxon>Vertebrata</taxon>
        <taxon>Euteleostomi</taxon>
        <taxon>Actinopterygii</taxon>
        <taxon>Neopterygii</taxon>
        <taxon>Teleostei</taxon>
        <taxon>Neoteleostei</taxon>
        <taxon>Acanthomorphata</taxon>
        <taxon>Eupercaria</taxon>
        <taxon>Perciformes</taxon>
        <taxon>Percoidei</taxon>
        <taxon>Percidae</taxon>
        <taxon>Percinae</taxon>
        <taxon>Perca</taxon>
    </lineage>
</organism>
<dbReference type="InterPro" id="IPR027397">
    <property type="entry name" value="Catenin-bd_sf"/>
</dbReference>
<evidence type="ECO:0000259" key="19">
    <source>
        <dbReference type="PROSITE" id="PS50268"/>
    </source>
</evidence>
<feature type="domain" description="Cadherin" evidence="19">
    <location>
        <begin position="348"/>
        <end position="460"/>
    </location>
</feature>
<dbReference type="PANTHER" id="PTHR24027">
    <property type="entry name" value="CADHERIN-23"/>
    <property type="match status" value="1"/>
</dbReference>
<dbReference type="STRING" id="8167.A0A484CTN3"/>
<evidence type="ECO:0000256" key="18">
    <source>
        <dbReference type="SAM" id="SignalP"/>
    </source>
</evidence>
<evidence type="ECO:0000256" key="7">
    <source>
        <dbReference type="ARBA" id="ARBA00022737"/>
    </source>
</evidence>
<comment type="caution">
    <text evidence="20">The sequence shown here is derived from an EMBL/GenBank/DDBJ whole genome shotgun (WGS) entry which is preliminary data.</text>
</comment>
<dbReference type="PROSITE" id="PS00232">
    <property type="entry name" value="CADHERIN_1"/>
    <property type="match status" value="2"/>
</dbReference>
<evidence type="ECO:0000256" key="14">
    <source>
        <dbReference type="PROSITE-ProRule" id="PRU00043"/>
    </source>
</evidence>
<dbReference type="Proteomes" id="UP000295070">
    <property type="component" value="Chromosome 12"/>
</dbReference>
<gene>
    <name evidence="20" type="ORF">EPR50_G00125850</name>
</gene>
<keyword evidence="9 15" id="KW-0130">Cell adhesion</keyword>
<evidence type="ECO:0000256" key="1">
    <source>
        <dbReference type="ARBA" id="ARBA00004251"/>
    </source>
</evidence>
<dbReference type="InterPro" id="IPR009122">
    <property type="entry name" value="Desmosomal_cadherin"/>
</dbReference>
<keyword evidence="13" id="KW-0325">Glycoprotein</keyword>
<dbReference type="GO" id="GO:0007156">
    <property type="term" value="P:homophilic cell adhesion via plasma membrane adhesion molecules"/>
    <property type="evidence" value="ECO:0007669"/>
    <property type="project" value="InterPro"/>
</dbReference>
<keyword evidence="4 15" id="KW-0812">Transmembrane</keyword>
<reference evidence="20 21" key="1">
    <citation type="submission" date="2019-01" db="EMBL/GenBank/DDBJ databases">
        <title>A chromosome-scale genome assembly of the yellow perch, Perca flavescens.</title>
        <authorList>
            <person name="Feron R."/>
            <person name="Morvezen R."/>
            <person name="Bestin A."/>
            <person name="Haffray P."/>
            <person name="Klopp C."/>
            <person name="Zahm M."/>
            <person name="Cabau C."/>
            <person name="Roques C."/>
            <person name="Donnadieu C."/>
            <person name="Bouchez O."/>
            <person name="Christie M."/>
            <person name="Larson W."/>
            <person name="Guiguen Y."/>
        </authorList>
    </citation>
    <scope>NUCLEOTIDE SEQUENCE [LARGE SCALE GENOMIC DNA]</scope>
    <source>
        <strain evidence="20">YP-PL-M2</strain>
        <tissue evidence="20">Blood</tissue>
    </source>
</reference>
<evidence type="ECO:0000256" key="17">
    <source>
        <dbReference type="SAM" id="Phobius"/>
    </source>
</evidence>
<feature type="transmembrane region" description="Helical" evidence="17">
    <location>
        <begin position="676"/>
        <end position="700"/>
    </location>
</feature>
<dbReference type="InterPro" id="IPR015919">
    <property type="entry name" value="Cadherin-like_sf"/>
</dbReference>
<dbReference type="GO" id="GO:0055113">
    <property type="term" value="P:epiboly involved in gastrulation with mouth forming second"/>
    <property type="evidence" value="ECO:0007669"/>
    <property type="project" value="UniProtKB-ARBA"/>
</dbReference>
<keyword evidence="3" id="KW-1003">Cell membrane</keyword>
<dbReference type="GO" id="GO:0016477">
    <property type="term" value="P:cell migration"/>
    <property type="evidence" value="ECO:0007669"/>
    <property type="project" value="TreeGrafter"/>
</dbReference>
<evidence type="ECO:0000256" key="10">
    <source>
        <dbReference type="ARBA" id="ARBA00022949"/>
    </source>
</evidence>
<dbReference type="GO" id="GO:0005912">
    <property type="term" value="C:adherens junction"/>
    <property type="evidence" value="ECO:0007669"/>
    <property type="project" value="TreeGrafter"/>
</dbReference>
<sequence>MVHEKFSNMANVLIFNICLVVMLSRVESCFIPKSLYIIVPDTIPTGYKIATVEVADCDTETMQLTLEDRRFTITSNRAIVAVTPVSVAPGGRTFSVWARDNSGLESEMVVHLVHSAIREKKPTGFLKRSKRRWSPPPFNILENDEGPFPKEINKIISDSEAKYQVFYTISGPGVNQNPVGLFSLNPQSGMLMVNRPIDREEFPSFILTTRVFDRLTNKETDLPLDVKVVVDDVNDNAPTFVNQLQFTVPEQSVAGTVVGKVNATDRDLAGTIHTKIKYFLTTGLDLFAINSETGVITTATNTLDREAKDKHLVTVVIKDMDGAVNGLSTTGTATITVGDINDNVPIFTKTSYAVDVKENESEKLLLRIPVEDRDLINTPNWISKFVISKGNENGHFRIDTDPKTNEGLLYVSKPLDYEQNKNVKLEITARNQAELSGTTDQLRSIPVDVNVLNEDEGPAFSAPTIRFTVKENTPNGTLIGSYIATDPETKSSNGITYYKLTDPASWITVNRNNGELRVANTIDRESTFVQNGIYNIPMKAVDTSSKTGTGTVIIVVEDVNDNVPVIPTPEMVLCEKEGELGSVLVVAEDKDQKPFSDPFSFSLPHGHDGKWSLTKVNGTAAMLRHIQELPTGIYHVPIDVTDLQGFGKTQTAKVRICQCRNGACLAKDHSVSLGPLALLAMLLPLLFLLLLGLLLAFFCVTKREKLEFEDVGDSGGILLKSNTESPGEEVDSSLITIPTTGIDQAVKGSVKGVNAGWSGNKSFSTIGGQSTHGNGMHGASGVVTSDTQEYYSGQYDNQFGTQSGQFGMGSGINFDNRYLAQDATFLHNWQTNGRYINQKLAYFGTEDGRYADDLIHSYGFEGAGSAAGSVGCCSDFGDNDNLDFLNALGPKFKTLGAVCRKN</sequence>
<dbReference type="GO" id="GO:0044331">
    <property type="term" value="P:cell-cell adhesion mediated by cadherin"/>
    <property type="evidence" value="ECO:0007669"/>
    <property type="project" value="TreeGrafter"/>
</dbReference>
<dbReference type="GO" id="GO:0000902">
    <property type="term" value="P:cell morphogenesis"/>
    <property type="evidence" value="ECO:0007669"/>
    <property type="project" value="TreeGrafter"/>
</dbReference>
<dbReference type="Gene3D" id="4.10.900.10">
    <property type="entry name" value="TCF3-CBD (Catenin binding domain)"/>
    <property type="match status" value="1"/>
</dbReference>
<keyword evidence="21" id="KW-1185">Reference proteome</keyword>
<dbReference type="PROSITE" id="PS50268">
    <property type="entry name" value="CADHERIN_2"/>
    <property type="match status" value="4"/>
</dbReference>
<dbReference type="AlphaFoldDB" id="A0A484CTN3"/>
<accession>A0A484CTN3</accession>
<comment type="function">
    <text evidence="16">A component of desmosome cell-cell junctions which are required for positive regulation of cellular adhesion. Involved in the interaction of plaque proteins and intermediate filaments mediating cell-cell adhesion.</text>
</comment>
<dbReference type="InterPro" id="IPR000233">
    <property type="entry name" value="Cadherin_Y-type_LIR"/>
</dbReference>
<dbReference type="PRINTS" id="PR00205">
    <property type="entry name" value="CADHERIN"/>
</dbReference>
<dbReference type="GO" id="GO:0060027">
    <property type="term" value="P:convergent extension involved in gastrulation"/>
    <property type="evidence" value="ECO:0007669"/>
    <property type="project" value="UniProtKB-ARBA"/>
</dbReference>
<evidence type="ECO:0000256" key="4">
    <source>
        <dbReference type="ARBA" id="ARBA00022692"/>
    </source>
</evidence>
<dbReference type="GO" id="GO:0034332">
    <property type="term" value="P:adherens junction organization"/>
    <property type="evidence" value="ECO:0007669"/>
    <property type="project" value="TreeGrafter"/>
</dbReference>
<keyword evidence="11 17" id="KW-1133">Transmembrane helix</keyword>
<dbReference type="FunFam" id="2.60.40.60:FF:000027">
    <property type="entry name" value="Cadherin 2"/>
    <property type="match status" value="1"/>
</dbReference>
<keyword evidence="12 17" id="KW-0472">Membrane</keyword>
<keyword evidence="6 18" id="KW-0732">Signal</keyword>
<dbReference type="FunFam" id="2.60.40.60:FF:000123">
    <property type="entry name" value="Protocadherin beta 4"/>
    <property type="match status" value="1"/>
</dbReference>
<dbReference type="Pfam" id="PF01049">
    <property type="entry name" value="CADH_Y-type_LIR"/>
    <property type="match status" value="1"/>
</dbReference>
<dbReference type="PANTHER" id="PTHR24027:SF78">
    <property type="entry name" value="CADHERIN-LIKE PROTEIN 26"/>
    <property type="match status" value="1"/>
</dbReference>
<evidence type="ECO:0000256" key="5">
    <source>
        <dbReference type="ARBA" id="ARBA00022723"/>
    </source>
</evidence>
<dbReference type="GO" id="GO:0005509">
    <property type="term" value="F:calcium ion binding"/>
    <property type="evidence" value="ECO:0007669"/>
    <property type="project" value="UniProtKB-UniRule"/>
</dbReference>
<comment type="subcellular location">
    <subcellularLocation>
        <location evidence="2">Cell junction</location>
        <location evidence="2">Desmosome</location>
    </subcellularLocation>
    <subcellularLocation>
        <location evidence="1 15">Cell membrane</location>
        <topology evidence="1 15">Single-pass type I membrane protein</topology>
    </subcellularLocation>
</comment>
<dbReference type="Gene3D" id="2.60.40.60">
    <property type="entry name" value="Cadherins"/>
    <property type="match status" value="6"/>
</dbReference>
<dbReference type="GO" id="GO:0007043">
    <property type="term" value="P:cell-cell junction assembly"/>
    <property type="evidence" value="ECO:0007669"/>
    <property type="project" value="TreeGrafter"/>
</dbReference>
<dbReference type="CDD" id="cd11304">
    <property type="entry name" value="Cadherin_repeat"/>
    <property type="match status" value="4"/>
</dbReference>
<evidence type="ECO:0000256" key="16">
    <source>
        <dbReference type="RuleBase" id="RU004358"/>
    </source>
</evidence>
<keyword evidence="8 14" id="KW-0106">Calcium</keyword>
<dbReference type="FunFam" id="2.60.40.60:FF:000011">
    <property type="entry name" value="Cadherin 1"/>
    <property type="match status" value="1"/>
</dbReference>
<dbReference type="InterPro" id="IPR002126">
    <property type="entry name" value="Cadherin-like_dom"/>
</dbReference>
<dbReference type="Pfam" id="PF00028">
    <property type="entry name" value="Cadherin"/>
    <property type="match status" value="4"/>
</dbReference>
<dbReference type="GO" id="GO:0016339">
    <property type="term" value="P:calcium-dependent cell-cell adhesion via plasma membrane cell adhesion molecules"/>
    <property type="evidence" value="ECO:0007669"/>
    <property type="project" value="TreeGrafter"/>
</dbReference>
<dbReference type="PRINTS" id="PR01818">
    <property type="entry name" value="DESMOCADHERN"/>
</dbReference>
<name>A0A484CTN3_PERFV</name>
<keyword evidence="5" id="KW-0479">Metal-binding</keyword>
<evidence type="ECO:0000313" key="21">
    <source>
        <dbReference type="Proteomes" id="UP000295070"/>
    </source>
</evidence>